<organism evidence="1">
    <name type="scientific">Candidatus Kentrum sp. LFY</name>
    <dbReference type="NCBI Taxonomy" id="2126342"/>
    <lineage>
        <taxon>Bacteria</taxon>
        <taxon>Pseudomonadati</taxon>
        <taxon>Pseudomonadota</taxon>
        <taxon>Gammaproteobacteria</taxon>
        <taxon>Candidatus Kentrum</taxon>
    </lineage>
</organism>
<gene>
    <name evidence="1" type="ORF">BECKLFY1418A_GA0070994_11782</name>
</gene>
<sequence length="76" mass="8188">MGTLKVGHSIIVAAALNSVISDSVLFVSDRMVHILQNILNKQVAGLLPSVLGVLSNLSEHACNGWLIFYGFLRLIV</sequence>
<dbReference type="EMBL" id="CAADFH010000178">
    <property type="protein sequence ID" value="VFK02121.1"/>
    <property type="molecule type" value="Genomic_DNA"/>
</dbReference>
<name>A0A450VBI0_9GAMM</name>
<proteinExistence type="predicted"/>
<dbReference type="AlphaFoldDB" id="A0A450VBI0"/>
<reference evidence="1" key="1">
    <citation type="submission" date="2019-02" db="EMBL/GenBank/DDBJ databases">
        <authorList>
            <person name="Gruber-Vodicka R. H."/>
            <person name="Seah K. B. B."/>
        </authorList>
    </citation>
    <scope>NUCLEOTIDE SEQUENCE</scope>
    <source>
        <strain evidence="1">BECK_M6</strain>
    </source>
</reference>
<evidence type="ECO:0000313" key="1">
    <source>
        <dbReference type="EMBL" id="VFK02121.1"/>
    </source>
</evidence>
<protein>
    <submittedName>
        <fullName evidence="1">Uncharacterized protein</fullName>
    </submittedName>
</protein>
<accession>A0A450VBI0</accession>